<keyword evidence="2" id="KW-1185">Reference proteome</keyword>
<dbReference type="OrthoDB" id="9149051at2"/>
<organism evidence="1 2">
    <name type="scientific">Massilia violaceinigra</name>
    <dbReference type="NCBI Taxonomy" id="2045208"/>
    <lineage>
        <taxon>Bacteria</taxon>
        <taxon>Pseudomonadati</taxon>
        <taxon>Pseudomonadota</taxon>
        <taxon>Betaproteobacteria</taxon>
        <taxon>Burkholderiales</taxon>
        <taxon>Oxalobacteraceae</taxon>
        <taxon>Telluria group</taxon>
        <taxon>Massilia</taxon>
    </lineage>
</organism>
<evidence type="ECO:0008006" key="3">
    <source>
        <dbReference type="Google" id="ProtNLM"/>
    </source>
</evidence>
<dbReference type="Proteomes" id="UP000229897">
    <property type="component" value="Chromosome"/>
</dbReference>
<accession>A0A2D2DG88</accession>
<evidence type="ECO:0000313" key="2">
    <source>
        <dbReference type="Proteomes" id="UP000229897"/>
    </source>
</evidence>
<gene>
    <name evidence="1" type="ORF">CR152_05220</name>
</gene>
<protein>
    <recommendedName>
        <fullName evidence="3">Porin</fullName>
    </recommendedName>
</protein>
<evidence type="ECO:0000313" key="1">
    <source>
        <dbReference type="EMBL" id="ATQ73986.1"/>
    </source>
</evidence>
<sequence>MNKFVVLAALAGAVHSGQAHADERAIQSYALDIEAKVLTDRKNRGVSDTYNRPGAELTMEAVHESGVVGYLQLGTVRKEIFPDTNGLQVTGALGYRWGNPDGWHFGVGVAQEWFPGAKVNDAPTGIDWTTGEPTGVANTKFDTRYGVFEFAYGAIEARYLYVLSDELRGNNTATICGSTYLPAVLAGGDPGKAIACYDGGLKHSRGSQLLDIGIKHKLDGRNKLIAHIGFQKMRHFRDADLVDYKLGIVHTRWGLDFGAELAGAILRNRELAVVPDSSGNTRKVDRAALILSLAKRF</sequence>
<name>A0A2D2DG88_9BURK</name>
<dbReference type="EMBL" id="CP024608">
    <property type="protein sequence ID" value="ATQ73986.1"/>
    <property type="molecule type" value="Genomic_DNA"/>
</dbReference>
<proteinExistence type="predicted"/>
<reference evidence="1" key="1">
    <citation type="submission" date="2017-10" db="EMBL/GenBank/DDBJ databases">
        <title>Massilia psychrophilum sp. nov., a novel purple-pigmented bacterium isolated from Tianshan glacier, Xinjiang Municipality, China.</title>
        <authorList>
            <person name="Wang H."/>
        </authorList>
    </citation>
    <scope>NUCLEOTIDE SEQUENCE [LARGE SCALE GENOMIC DNA]</scope>
    <source>
        <strain evidence="1">B2</strain>
    </source>
</reference>
<dbReference type="RefSeq" id="WP_099873974.1">
    <property type="nucleotide sequence ID" value="NZ_CP024608.1"/>
</dbReference>
<dbReference type="KEGG" id="mass:CR152_05220"/>
<dbReference type="AlphaFoldDB" id="A0A2D2DG88"/>